<protein>
    <submittedName>
        <fullName evidence="2">Uncharacterized protein</fullName>
    </submittedName>
</protein>
<feature type="transmembrane region" description="Helical" evidence="1">
    <location>
        <begin position="41"/>
        <end position="60"/>
    </location>
</feature>
<gene>
    <name evidence="2" type="ORF">GXP67_03535</name>
</gene>
<feature type="transmembrane region" description="Helical" evidence="1">
    <location>
        <begin position="72"/>
        <end position="93"/>
    </location>
</feature>
<accession>A0A6C0GCV4</accession>
<evidence type="ECO:0000313" key="2">
    <source>
        <dbReference type="EMBL" id="QHT65801.1"/>
    </source>
</evidence>
<evidence type="ECO:0000256" key="1">
    <source>
        <dbReference type="SAM" id="Phobius"/>
    </source>
</evidence>
<dbReference type="EMBL" id="CP048222">
    <property type="protein sequence ID" value="QHT65801.1"/>
    <property type="molecule type" value="Genomic_DNA"/>
</dbReference>
<organism evidence="2 3">
    <name type="scientific">Rhodocytophaga rosea</name>
    <dbReference type="NCBI Taxonomy" id="2704465"/>
    <lineage>
        <taxon>Bacteria</taxon>
        <taxon>Pseudomonadati</taxon>
        <taxon>Bacteroidota</taxon>
        <taxon>Cytophagia</taxon>
        <taxon>Cytophagales</taxon>
        <taxon>Rhodocytophagaceae</taxon>
        <taxon>Rhodocytophaga</taxon>
    </lineage>
</organism>
<dbReference type="Proteomes" id="UP000480178">
    <property type="component" value="Chromosome"/>
</dbReference>
<dbReference type="KEGG" id="rhoz:GXP67_03535"/>
<sequence length="120" mass="13578">MKNTWLKLILLIVGCIIVALPDSNERLFSMSEDHGPSLQDAVGVVLILVAYVWLMVDVWIRREKLLSYSNSRIFKAGLFVVGLAYGLIIASVMNDYKSWWIAGIAFITLIHGLIFYIAFK</sequence>
<dbReference type="AlphaFoldDB" id="A0A6C0GCV4"/>
<dbReference type="RefSeq" id="WP_162441879.1">
    <property type="nucleotide sequence ID" value="NZ_CP048222.1"/>
</dbReference>
<evidence type="ECO:0000313" key="3">
    <source>
        <dbReference type="Proteomes" id="UP000480178"/>
    </source>
</evidence>
<keyword evidence="3" id="KW-1185">Reference proteome</keyword>
<name>A0A6C0GCV4_9BACT</name>
<feature type="transmembrane region" description="Helical" evidence="1">
    <location>
        <begin position="99"/>
        <end position="119"/>
    </location>
</feature>
<feature type="transmembrane region" description="Helical" evidence="1">
    <location>
        <begin position="5"/>
        <end position="21"/>
    </location>
</feature>
<keyword evidence="1" id="KW-1133">Transmembrane helix</keyword>
<reference evidence="2 3" key="1">
    <citation type="submission" date="2020-01" db="EMBL/GenBank/DDBJ databases">
        <authorList>
            <person name="Kim M.K."/>
        </authorList>
    </citation>
    <scope>NUCLEOTIDE SEQUENCE [LARGE SCALE GENOMIC DNA]</scope>
    <source>
        <strain evidence="2 3">172606-1</strain>
    </source>
</reference>
<keyword evidence="1" id="KW-0812">Transmembrane</keyword>
<proteinExistence type="predicted"/>
<keyword evidence="1" id="KW-0472">Membrane</keyword>